<dbReference type="Pfam" id="PF13641">
    <property type="entry name" value="Glyco_tranf_2_3"/>
    <property type="match status" value="1"/>
</dbReference>
<keyword evidence="4" id="KW-0472">Membrane</keyword>
<dbReference type="Proteomes" id="UP000283369">
    <property type="component" value="Unassembled WGS sequence"/>
</dbReference>
<dbReference type="GO" id="GO:0016757">
    <property type="term" value="F:glycosyltransferase activity"/>
    <property type="evidence" value="ECO:0007669"/>
    <property type="project" value="UniProtKB-KW"/>
</dbReference>
<keyword evidence="2" id="KW-0328">Glycosyltransferase</keyword>
<evidence type="ECO:0000313" key="5">
    <source>
        <dbReference type="EMBL" id="MCA4702661.1"/>
    </source>
</evidence>
<reference evidence="6 7" key="1">
    <citation type="submission" date="2018-08" db="EMBL/GenBank/DDBJ databases">
        <title>A genome reference for cultivated species of the human gut microbiota.</title>
        <authorList>
            <person name="Zou Y."/>
            <person name="Xue W."/>
            <person name="Luo G."/>
        </authorList>
    </citation>
    <scope>NUCLEOTIDE SEQUENCE [LARGE SCALE GENOMIC DNA]</scope>
    <source>
        <strain evidence="6 7">AF14-7</strain>
    </source>
</reference>
<dbReference type="EMBL" id="QRYV01000011">
    <property type="protein sequence ID" value="RGV16832.1"/>
    <property type="molecule type" value="Genomic_DNA"/>
</dbReference>
<comment type="similarity">
    <text evidence="1">Belongs to the glycosyltransferase 2 family.</text>
</comment>
<organism evidence="6 7">
    <name type="scientific">Bacteroides xylanisolvens</name>
    <dbReference type="NCBI Taxonomy" id="371601"/>
    <lineage>
        <taxon>Bacteria</taxon>
        <taxon>Pseudomonadati</taxon>
        <taxon>Bacteroidota</taxon>
        <taxon>Bacteroidia</taxon>
        <taxon>Bacteroidales</taxon>
        <taxon>Bacteroidaceae</taxon>
        <taxon>Bacteroides</taxon>
    </lineage>
</organism>
<dbReference type="AlphaFoldDB" id="A0A1Y4VN84"/>
<name>A0A1Y4VN84_9BACE</name>
<evidence type="ECO:0000313" key="7">
    <source>
        <dbReference type="Proteomes" id="UP000283369"/>
    </source>
</evidence>
<feature type="transmembrane region" description="Helical" evidence="4">
    <location>
        <begin position="6"/>
        <end position="25"/>
    </location>
</feature>
<accession>A0A1Y4VN84</accession>
<dbReference type="Gene3D" id="3.90.550.10">
    <property type="entry name" value="Spore Coat Polysaccharide Biosynthesis Protein SpsA, Chain A"/>
    <property type="match status" value="1"/>
</dbReference>
<dbReference type="InterPro" id="IPR029044">
    <property type="entry name" value="Nucleotide-diphossugar_trans"/>
</dbReference>
<evidence type="ECO:0000256" key="1">
    <source>
        <dbReference type="ARBA" id="ARBA00006739"/>
    </source>
</evidence>
<proteinExistence type="inferred from homology"/>
<keyword evidence="3 6" id="KW-0808">Transferase</keyword>
<feature type="transmembrane region" description="Helical" evidence="4">
    <location>
        <begin position="332"/>
        <end position="356"/>
    </location>
</feature>
<keyword evidence="4" id="KW-1133">Transmembrane helix</keyword>
<evidence type="ECO:0000313" key="6">
    <source>
        <dbReference type="EMBL" id="RGV16832.1"/>
    </source>
</evidence>
<protein>
    <submittedName>
        <fullName evidence="5 6">Glycosyltransferase</fullName>
    </submittedName>
</protein>
<dbReference type="EMBL" id="JAIWYE010000011">
    <property type="protein sequence ID" value="MCA4702661.1"/>
    <property type="molecule type" value="Genomic_DNA"/>
</dbReference>
<dbReference type="PANTHER" id="PTHR43630">
    <property type="entry name" value="POLY-BETA-1,6-N-ACETYL-D-GLUCOSAMINE SYNTHASE"/>
    <property type="match status" value="1"/>
</dbReference>
<dbReference type="CDD" id="cd06423">
    <property type="entry name" value="CESA_like"/>
    <property type="match status" value="1"/>
</dbReference>
<dbReference type="SUPFAM" id="SSF53448">
    <property type="entry name" value="Nucleotide-diphospho-sugar transferases"/>
    <property type="match status" value="1"/>
</dbReference>
<dbReference type="PANTHER" id="PTHR43630:SF1">
    <property type="entry name" value="POLY-BETA-1,6-N-ACETYL-D-GLUCOSAMINE SYNTHASE"/>
    <property type="match status" value="1"/>
</dbReference>
<dbReference type="RefSeq" id="WP_004318581.1">
    <property type="nucleotide sequence ID" value="NZ_JABFIB010000001.1"/>
</dbReference>
<dbReference type="Proteomes" id="UP001198461">
    <property type="component" value="Unassembled WGS sequence"/>
</dbReference>
<comment type="caution">
    <text evidence="6">The sequence shown here is derived from an EMBL/GenBank/DDBJ whole genome shotgun (WGS) entry which is preliminary data.</text>
</comment>
<evidence type="ECO:0000256" key="4">
    <source>
        <dbReference type="SAM" id="Phobius"/>
    </source>
</evidence>
<feature type="transmembrane region" description="Helical" evidence="4">
    <location>
        <begin position="299"/>
        <end position="320"/>
    </location>
</feature>
<reference evidence="5" key="2">
    <citation type="submission" date="2023-08" db="EMBL/GenBank/DDBJ databases">
        <title>Mucin Metabolism Genes Underlie the Key Renovations of Bacteroides xylanisolvens Genomes in Captive Great Apes.</title>
        <authorList>
            <person name="Nishida A.H."/>
        </authorList>
    </citation>
    <scope>NUCLEOTIDE SEQUENCE</scope>
    <source>
        <strain evidence="5">P13.H9</strain>
    </source>
</reference>
<evidence type="ECO:0000256" key="3">
    <source>
        <dbReference type="ARBA" id="ARBA00022679"/>
    </source>
</evidence>
<keyword evidence="4" id="KW-0812">Transmembrane</keyword>
<gene>
    <name evidence="6" type="ORF">DWW25_06435</name>
    <name evidence="5" type="ORF">LD004_03405</name>
</gene>
<evidence type="ECO:0000256" key="2">
    <source>
        <dbReference type="ARBA" id="ARBA00022676"/>
    </source>
</evidence>
<sequence length="397" mass="44772">MNIIDWILYIPLVFCVCYLLLYAIASKFYRAPQYPEARTLRRIVVLFPAYKEDRVIVASIQSFLEQDYPKELYEIIVISDQMRPETNDALATLPIRLLMANYKESSKAKALAMAMDSIDTNAFDIVVIMDADNITTPDFLSTINRVFDSGIKSVQAHRTGKNLNTDISVLDSASEEINNGFFRSGHNAVGLSAGLSGSGMAFEAEWFHQNVKYLQTAGEDKELEAMLLQQRIYTVYLPDLLVFDEKTQKKEAISNQRKRWIAAQFGALRASLPHLPKAFIQGNFDYCDKICQWMLPPRLIQLAGVFGLTFVFTVIGLILSLCNGSNEWMIAIKWWILSAAQVAAMMLPVPGGRLFTKQVGKAITKMPMLALTMIGNLFKLKGANKKFIHTEHGEHHK</sequence>